<keyword evidence="3 7" id="KW-0285">Flavoprotein</keyword>
<evidence type="ECO:0000256" key="3">
    <source>
        <dbReference type="ARBA" id="ARBA00022630"/>
    </source>
</evidence>
<protein>
    <submittedName>
        <fullName evidence="9">Dehydrogenase</fullName>
    </submittedName>
</protein>
<evidence type="ECO:0000259" key="8">
    <source>
        <dbReference type="PROSITE" id="PS00623"/>
    </source>
</evidence>
<organism evidence="9 10">
    <name type="scientific">Pseudomonas frederiksbergensis</name>
    <dbReference type="NCBI Taxonomy" id="104087"/>
    <lineage>
        <taxon>Bacteria</taxon>
        <taxon>Pseudomonadati</taxon>
        <taxon>Pseudomonadota</taxon>
        <taxon>Gammaproteobacteria</taxon>
        <taxon>Pseudomonadales</taxon>
        <taxon>Pseudomonadaceae</taxon>
        <taxon>Pseudomonas</taxon>
    </lineage>
</organism>
<evidence type="ECO:0000256" key="1">
    <source>
        <dbReference type="ARBA" id="ARBA00001974"/>
    </source>
</evidence>
<comment type="caution">
    <text evidence="9">The sequence shown here is derived from an EMBL/GenBank/DDBJ whole genome shotgun (WGS) entry which is preliminary data.</text>
</comment>
<sequence length="546" mass="57364">MSDPTDLINPGRRKVLGQTLALSAVTLVGAGLGVGREAYVDGKLGSGDAPFDVIIVGAGSAGAVMAARLSENPKRRVLLLEAGNNYAPGSYPEVLAKSDTVGANLDPRFEWGYKTEPGYVGHPILAIRGKVVGGSSAINGAVAARARPEDFARWNLPGWSYNEVLPAFIKLETHSGGATGRHGANGPLPVQQLSHADVTPMQRAFIDSTVASGFKAVADFDGEDANGVGPYAMNVVNGERINTGIAYLTTAVRARPNLTIISDGLVDKVLFDQKRANGIRLANGASYSAHEIVLSAGVYGSAAVLMRSGIAPAEHSRRLGLPVVADLPVGQNLVDHPFYYNAYAARPEKLGAQSPAIGAFLWTHSSTASRGELDLHITATHLFPQDKSPTGAGFVLAVALTRPLSRGKFWLDSLDPAAAPRIDLNFLAEKHDRERLLEGVKLSRNIAKRPPMSEMIASELMPGEGARSDEEILAAIKATLDSYEHPAGTAPMGLVSDPAAVVDLQGHVHGLKGLRVVDASIFPDAISAATNVTTIAAAEHIAAMMV</sequence>
<dbReference type="PANTHER" id="PTHR11552">
    <property type="entry name" value="GLUCOSE-METHANOL-CHOLINE GMC OXIDOREDUCTASE"/>
    <property type="match status" value="1"/>
</dbReference>
<evidence type="ECO:0000256" key="5">
    <source>
        <dbReference type="ARBA" id="ARBA00023002"/>
    </source>
</evidence>
<dbReference type="InterPro" id="IPR036188">
    <property type="entry name" value="FAD/NAD-bd_sf"/>
</dbReference>
<dbReference type="AlphaFoldDB" id="A0A423K065"/>
<dbReference type="Pfam" id="PF05199">
    <property type="entry name" value="GMC_oxred_C"/>
    <property type="match status" value="1"/>
</dbReference>
<dbReference type="SUPFAM" id="SSF51905">
    <property type="entry name" value="FAD/NAD(P)-binding domain"/>
    <property type="match status" value="1"/>
</dbReference>
<dbReference type="GO" id="GO:0008812">
    <property type="term" value="F:choline dehydrogenase activity"/>
    <property type="evidence" value="ECO:0007669"/>
    <property type="project" value="TreeGrafter"/>
</dbReference>
<evidence type="ECO:0000313" key="9">
    <source>
        <dbReference type="EMBL" id="RON43590.1"/>
    </source>
</evidence>
<dbReference type="GO" id="GO:0050660">
    <property type="term" value="F:flavin adenine dinucleotide binding"/>
    <property type="evidence" value="ECO:0007669"/>
    <property type="project" value="InterPro"/>
</dbReference>
<keyword evidence="4 6" id="KW-0274">FAD</keyword>
<evidence type="ECO:0000256" key="2">
    <source>
        <dbReference type="ARBA" id="ARBA00010790"/>
    </source>
</evidence>
<feature type="binding site" evidence="6">
    <location>
        <position position="483"/>
    </location>
    <ligand>
        <name>substrate</name>
    </ligand>
</feature>
<accession>A0A423K065</accession>
<dbReference type="RefSeq" id="WP_123512824.1">
    <property type="nucleotide sequence ID" value="NZ_MOBQ01000024.1"/>
</dbReference>
<evidence type="ECO:0000256" key="6">
    <source>
        <dbReference type="PIRSR" id="PIRSR000137-2"/>
    </source>
</evidence>
<dbReference type="PANTHER" id="PTHR11552:SF147">
    <property type="entry name" value="CHOLINE DEHYDROGENASE, MITOCHONDRIAL"/>
    <property type="match status" value="1"/>
</dbReference>
<keyword evidence="5" id="KW-0560">Oxidoreductase</keyword>
<evidence type="ECO:0000313" key="10">
    <source>
        <dbReference type="Proteomes" id="UP000285349"/>
    </source>
</evidence>
<dbReference type="InterPro" id="IPR012132">
    <property type="entry name" value="GMC_OxRdtase"/>
</dbReference>
<evidence type="ECO:0000256" key="7">
    <source>
        <dbReference type="RuleBase" id="RU003968"/>
    </source>
</evidence>
<dbReference type="InterPro" id="IPR007867">
    <property type="entry name" value="GMC_OxRtase_C"/>
</dbReference>
<feature type="binding site" evidence="6">
    <location>
        <position position="266"/>
    </location>
    <ligand>
        <name>FAD</name>
        <dbReference type="ChEBI" id="CHEBI:57692"/>
    </ligand>
</feature>
<reference evidence="9 10" key="1">
    <citation type="submission" date="2016-10" db="EMBL/GenBank/DDBJ databases">
        <title>Comparative genome analysis of multiple Pseudomonas spp. focuses on biocontrol and plant growth promoting traits.</title>
        <authorList>
            <person name="Tao X.-Y."/>
            <person name="Taylor C.G."/>
        </authorList>
    </citation>
    <scope>NUCLEOTIDE SEQUENCE [LARGE SCALE GENOMIC DNA]</scope>
    <source>
        <strain evidence="9 10">37A10</strain>
    </source>
</reference>
<dbReference type="EMBL" id="MOBQ01000024">
    <property type="protein sequence ID" value="RON43590.1"/>
    <property type="molecule type" value="Genomic_DNA"/>
</dbReference>
<proteinExistence type="inferred from homology"/>
<name>A0A423K065_9PSED</name>
<dbReference type="InterPro" id="IPR000172">
    <property type="entry name" value="GMC_OxRdtase_N"/>
</dbReference>
<comment type="similarity">
    <text evidence="2 7">Belongs to the GMC oxidoreductase family.</text>
</comment>
<feature type="domain" description="Glucose-methanol-choline oxidoreductase N-terminal" evidence="8">
    <location>
        <begin position="129"/>
        <end position="152"/>
    </location>
</feature>
<dbReference type="OrthoDB" id="9785276at2"/>
<dbReference type="Pfam" id="PF00732">
    <property type="entry name" value="GMC_oxred_N"/>
    <property type="match status" value="1"/>
</dbReference>
<dbReference type="GO" id="GO:0019285">
    <property type="term" value="P:glycine betaine biosynthetic process from choline"/>
    <property type="evidence" value="ECO:0007669"/>
    <property type="project" value="TreeGrafter"/>
</dbReference>
<gene>
    <name evidence="9" type="ORF">BK666_21230</name>
</gene>
<dbReference type="Gene3D" id="3.30.410.40">
    <property type="match status" value="1"/>
</dbReference>
<evidence type="ECO:0000256" key="4">
    <source>
        <dbReference type="ARBA" id="ARBA00022827"/>
    </source>
</evidence>
<feature type="binding site" evidence="6">
    <location>
        <begin position="139"/>
        <end position="142"/>
    </location>
    <ligand>
        <name>FAD</name>
        <dbReference type="ChEBI" id="CHEBI:57692"/>
    </ligand>
</feature>
<comment type="cofactor">
    <cofactor evidence="1 6">
        <name>FAD</name>
        <dbReference type="ChEBI" id="CHEBI:57692"/>
    </cofactor>
</comment>
<dbReference type="PIRSF" id="PIRSF000137">
    <property type="entry name" value="Alcohol_oxidase"/>
    <property type="match status" value="1"/>
</dbReference>
<dbReference type="Gene3D" id="3.50.50.60">
    <property type="entry name" value="FAD/NAD(P)-binding domain"/>
    <property type="match status" value="1"/>
</dbReference>
<dbReference type="PROSITE" id="PS00623">
    <property type="entry name" value="GMC_OXRED_1"/>
    <property type="match status" value="1"/>
</dbReference>
<dbReference type="Proteomes" id="UP000285349">
    <property type="component" value="Unassembled WGS sequence"/>
</dbReference>
<dbReference type="GO" id="GO:0016020">
    <property type="term" value="C:membrane"/>
    <property type="evidence" value="ECO:0007669"/>
    <property type="project" value="TreeGrafter"/>
</dbReference>
<feature type="binding site" evidence="6">
    <location>
        <position position="131"/>
    </location>
    <ligand>
        <name>FAD</name>
        <dbReference type="ChEBI" id="CHEBI:57692"/>
    </ligand>
</feature>
<dbReference type="SUPFAM" id="SSF54373">
    <property type="entry name" value="FAD-linked reductases, C-terminal domain"/>
    <property type="match status" value="1"/>
</dbReference>